<keyword evidence="4 8" id="KW-0812">Transmembrane</keyword>
<feature type="transmembrane region" description="Helical" evidence="8">
    <location>
        <begin position="335"/>
        <end position="360"/>
    </location>
</feature>
<accession>A0A9E8NFJ9</accession>
<comment type="subcellular location">
    <subcellularLocation>
        <location evidence="1">Cell membrane</location>
        <topology evidence="1">Multi-pass membrane protein</topology>
    </subcellularLocation>
</comment>
<feature type="transmembrane region" description="Helical" evidence="8">
    <location>
        <begin position="12"/>
        <end position="30"/>
    </location>
</feature>
<feature type="transmembrane region" description="Helical" evidence="8">
    <location>
        <begin position="202"/>
        <end position="224"/>
    </location>
</feature>
<feature type="transmembrane region" description="Helical" evidence="8">
    <location>
        <begin position="164"/>
        <end position="182"/>
    </location>
</feature>
<organism evidence="9 10">
    <name type="scientific">Dyadobacter pollutisoli</name>
    <dbReference type="NCBI Taxonomy" id="2910158"/>
    <lineage>
        <taxon>Bacteria</taxon>
        <taxon>Pseudomonadati</taxon>
        <taxon>Bacteroidota</taxon>
        <taxon>Cytophagia</taxon>
        <taxon>Cytophagales</taxon>
        <taxon>Spirosomataceae</taxon>
        <taxon>Dyadobacter</taxon>
    </lineage>
</organism>
<feature type="transmembrane region" description="Helical" evidence="8">
    <location>
        <begin position="380"/>
        <end position="403"/>
    </location>
</feature>
<feature type="transmembrane region" description="Helical" evidence="8">
    <location>
        <begin position="36"/>
        <end position="57"/>
    </location>
</feature>
<gene>
    <name evidence="9" type="ORF">ON006_08720</name>
</gene>
<dbReference type="GO" id="GO:0005886">
    <property type="term" value="C:plasma membrane"/>
    <property type="evidence" value="ECO:0007669"/>
    <property type="project" value="UniProtKB-SubCell"/>
</dbReference>
<feature type="transmembrane region" description="Helical" evidence="8">
    <location>
        <begin position="127"/>
        <end position="152"/>
    </location>
</feature>
<feature type="transmembrane region" description="Helical" evidence="8">
    <location>
        <begin position="307"/>
        <end position="323"/>
    </location>
</feature>
<dbReference type="PANTHER" id="PTHR30354:SF22">
    <property type="entry name" value="HIGH-AFFINITY GLUCONATE TRANSPORTER"/>
    <property type="match status" value="1"/>
</dbReference>
<comment type="similarity">
    <text evidence="7">Belongs to the GntP permease family.</text>
</comment>
<proteinExistence type="inferred from homology"/>
<feature type="transmembrane region" description="Helical" evidence="8">
    <location>
        <begin position="78"/>
        <end position="99"/>
    </location>
</feature>
<name>A0A9E8NFJ9_9BACT</name>
<dbReference type="GO" id="GO:0015128">
    <property type="term" value="F:gluconate transmembrane transporter activity"/>
    <property type="evidence" value="ECO:0007669"/>
    <property type="project" value="InterPro"/>
</dbReference>
<evidence type="ECO:0000313" key="9">
    <source>
        <dbReference type="EMBL" id="WAC14031.1"/>
    </source>
</evidence>
<evidence type="ECO:0000256" key="8">
    <source>
        <dbReference type="SAM" id="Phobius"/>
    </source>
</evidence>
<evidence type="ECO:0000256" key="1">
    <source>
        <dbReference type="ARBA" id="ARBA00004651"/>
    </source>
</evidence>
<keyword evidence="5 8" id="KW-1133">Transmembrane helix</keyword>
<evidence type="ECO:0000256" key="4">
    <source>
        <dbReference type="ARBA" id="ARBA00022692"/>
    </source>
</evidence>
<dbReference type="Proteomes" id="UP001164653">
    <property type="component" value="Chromosome"/>
</dbReference>
<evidence type="ECO:0000256" key="6">
    <source>
        <dbReference type="ARBA" id="ARBA00023136"/>
    </source>
</evidence>
<feature type="transmembrane region" description="Helical" evidence="8">
    <location>
        <begin position="423"/>
        <end position="450"/>
    </location>
</feature>
<keyword evidence="2" id="KW-0813">Transport</keyword>
<dbReference type="InterPro" id="IPR003474">
    <property type="entry name" value="Glcn_transporter"/>
</dbReference>
<dbReference type="RefSeq" id="WP_244818862.1">
    <property type="nucleotide sequence ID" value="NZ_CP112998.1"/>
</dbReference>
<keyword evidence="6 8" id="KW-0472">Membrane</keyword>
<evidence type="ECO:0000256" key="2">
    <source>
        <dbReference type="ARBA" id="ARBA00022448"/>
    </source>
</evidence>
<evidence type="ECO:0000256" key="7">
    <source>
        <dbReference type="ARBA" id="ARBA00049663"/>
    </source>
</evidence>
<keyword evidence="3" id="KW-1003">Cell membrane</keyword>
<sequence length="487" mass="50647">MTLPLFFSDPLFILLVGVIIVVGGIIVLQLHPFLALLLGAFAVAIMTPGSAIEAFALGKGQSQAAAQALAAKSIGERIAFEFGSTCGKIGILIAMAAIIGKCMLESGAAERIVRGMLHVTGVKNAPVAFLVSSFFLGIPVFFDIVIFLMIPLAKAVSMRIGKNYLLLVLAITGGAAMANSFVPPAPGPLFLIGEMNIPIGMMMAGGTMLGLVTITAGYLFAVYVNKKWPVVLRDSLDARLEDIKALAAKDNSQLPTLSLALLPVALPLVLICTDNILDSMIASGALVPGDGFFAKLITIIQLFGDKNIALVAGGLVALVVLAMQKKGSKEGMTTFVQAALMSGGGIILITAAGGAFGGILQQTGISSRIGEMTKDYQMALIPMAFVISAVVRTAQGSATVALITASGILSGLATSSHLEFHPIYLGLAIGCGSKLVPWMNDAGFWIIVKISNLTEREALKTFSPMLVVMGTVGLVVLMIAAKLFPLV</sequence>
<reference evidence="9" key="1">
    <citation type="submission" date="2022-11" db="EMBL/GenBank/DDBJ databases">
        <title>Dyadobacter pollutisoli sp. nov., isolated from plastic dumped soil.</title>
        <authorList>
            <person name="Kim J.M."/>
            <person name="Kim K.R."/>
            <person name="Lee J.K."/>
            <person name="Hao L."/>
            <person name="Jeon C.O."/>
        </authorList>
    </citation>
    <scope>NUCLEOTIDE SEQUENCE</scope>
    <source>
        <strain evidence="9">U1</strain>
    </source>
</reference>
<dbReference type="AlphaFoldDB" id="A0A9E8NFJ9"/>
<dbReference type="EMBL" id="CP112998">
    <property type="protein sequence ID" value="WAC14031.1"/>
    <property type="molecule type" value="Genomic_DNA"/>
</dbReference>
<evidence type="ECO:0000313" key="10">
    <source>
        <dbReference type="Proteomes" id="UP001164653"/>
    </source>
</evidence>
<feature type="transmembrane region" description="Helical" evidence="8">
    <location>
        <begin position="462"/>
        <end position="484"/>
    </location>
</feature>
<dbReference type="KEGG" id="dpf:ON006_08720"/>
<dbReference type="PANTHER" id="PTHR30354">
    <property type="entry name" value="GNT FAMILY GLUCONATE TRANSPORTER"/>
    <property type="match status" value="1"/>
</dbReference>
<evidence type="ECO:0000256" key="5">
    <source>
        <dbReference type="ARBA" id="ARBA00022989"/>
    </source>
</evidence>
<dbReference type="Pfam" id="PF02447">
    <property type="entry name" value="GntP_permease"/>
    <property type="match status" value="1"/>
</dbReference>
<evidence type="ECO:0000256" key="3">
    <source>
        <dbReference type="ARBA" id="ARBA00022475"/>
    </source>
</evidence>
<keyword evidence="10" id="KW-1185">Reference proteome</keyword>
<protein>
    <submittedName>
        <fullName evidence="9">GntP family permease</fullName>
    </submittedName>
</protein>